<sequence>MVKSLLSAQGLALLPVLYIHLNPSLISTLDELDDSMDFYETSSDRLRCEGTSSWPWISFVNTYWLQLPGFVTAEQSLHRVPAPVPVVALILKLLTDRAARDIIYATPVL</sequence>
<gene>
    <name evidence="1" type="ORF">C8F04DRAFT_1182421</name>
</gene>
<evidence type="ECO:0000313" key="2">
    <source>
        <dbReference type="Proteomes" id="UP001218188"/>
    </source>
</evidence>
<dbReference type="AlphaFoldDB" id="A0AAD6SWC1"/>
<accession>A0AAD6SWC1</accession>
<organism evidence="1 2">
    <name type="scientific">Mycena alexandri</name>
    <dbReference type="NCBI Taxonomy" id="1745969"/>
    <lineage>
        <taxon>Eukaryota</taxon>
        <taxon>Fungi</taxon>
        <taxon>Dikarya</taxon>
        <taxon>Basidiomycota</taxon>
        <taxon>Agaricomycotina</taxon>
        <taxon>Agaricomycetes</taxon>
        <taxon>Agaricomycetidae</taxon>
        <taxon>Agaricales</taxon>
        <taxon>Marasmiineae</taxon>
        <taxon>Mycenaceae</taxon>
        <taxon>Mycena</taxon>
    </lineage>
</organism>
<protein>
    <submittedName>
        <fullName evidence="1">Uncharacterized protein</fullName>
    </submittedName>
</protein>
<keyword evidence="2" id="KW-1185">Reference proteome</keyword>
<proteinExistence type="predicted"/>
<dbReference type="Proteomes" id="UP001218188">
    <property type="component" value="Unassembled WGS sequence"/>
</dbReference>
<evidence type="ECO:0000313" key="1">
    <source>
        <dbReference type="EMBL" id="KAJ7035254.1"/>
    </source>
</evidence>
<dbReference type="EMBL" id="JARJCM010000051">
    <property type="protein sequence ID" value="KAJ7035254.1"/>
    <property type="molecule type" value="Genomic_DNA"/>
</dbReference>
<reference evidence="1" key="1">
    <citation type="submission" date="2023-03" db="EMBL/GenBank/DDBJ databases">
        <title>Massive genome expansion in bonnet fungi (Mycena s.s.) driven by repeated elements and novel gene families across ecological guilds.</title>
        <authorList>
            <consortium name="Lawrence Berkeley National Laboratory"/>
            <person name="Harder C.B."/>
            <person name="Miyauchi S."/>
            <person name="Viragh M."/>
            <person name="Kuo A."/>
            <person name="Thoen E."/>
            <person name="Andreopoulos B."/>
            <person name="Lu D."/>
            <person name="Skrede I."/>
            <person name="Drula E."/>
            <person name="Henrissat B."/>
            <person name="Morin E."/>
            <person name="Kohler A."/>
            <person name="Barry K."/>
            <person name="LaButti K."/>
            <person name="Morin E."/>
            <person name="Salamov A."/>
            <person name="Lipzen A."/>
            <person name="Mereny Z."/>
            <person name="Hegedus B."/>
            <person name="Baldrian P."/>
            <person name="Stursova M."/>
            <person name="Weitz H."/>
            <person name="Taylor A."/>
            <person name="Grigoriev I.V."/>
            <person name="Nagy L.G."/>
            <person name="Martin F."/>
            <person name="Kauserud H."/>
        </authorList>
    </citation>
    <scope>NUCLEOTIDE SEQUENCE</scope>
    <source>
        <strain evidence="1">CBHHK200</strain>
    </source>
</reference>
<name>A0AAD6SWC1_9AGAR</name>
<comment type="caution">
    <text evidence="1">The sequence shown here is derived from an EMBL/GenBank/DDBJ whole genome shotgun (WGS) entry which is preliminary data.</text>
</comment>